<reference evidence="14" key="1">
    <citation type="submission" date="2016-10" db="EMBL/GenBank/DDBJ databases">
        <title>Sequence of Gallionella enrichment culture.</title>
        <authorList>
            <person name="Poehlein A."/>
            <person name="Muehling M."/>
            <person name="Daniel R."/>
        </authorList>
    </citation>
    <scope>NUCLEOTIDE SEQUENCE</scope>
</reference>
<dbReference type="PRINTS" id="PR00950">
    <property type="entry name" value="TYPE3IMSPROT"/>
</dbReference>
<keyword evidence="10 13" id="KW-0472">Membrane</keyword>
<keyword evidence="14" id="KW-0966">Cell projection</keyword>
<keyword evidence="14" id="KW-0282">Flagellum</keyword>
<feature type="compositionally biased region" description="Basic and acidic residues" evidence="12">
    <location>
        <begin position="1"/>
        <end position="11"/>
    </location>
</feature>
<name>A0A1J5RM62_9ZZZZ</name>
<dbReference type="GO" id="GO:0044780">
    <property type="term" value="P:bacterial-type flagellum assembly"/>
    <property type="evidence" value="ECO:0007669"/>
    <property type="project" value="InterPro"/>
</dbReference>
<gene>
    <name evidence="14" type="primary">flhB_11</name>
    <name evidence="14" type="ORF">GALL_211430</name>
</gene>
<dbReference type="NCBIfam" id="TIGR00328">
    <property type="entry name" value="flhB"/>
    <property type="match status" value="1"/>
</dbReference>
<dbReference type="InterPro" id="IPR029025">
    <property type="entry name" value="T3SS_substrate_exporter_C"/>
</dbReference>
<evidence type="ECO:0000256" key="3">
    <source>
        <dbReference type="ARBA" id="ARBA00021622"/>
    </source>
</evidence>
<keyword evidence="5" id="KW-1003">Cell membrane</keyword>
<dbReference type="AlphaFoldDB" id="A0A1J5RM62"/>
<keyword evidence="9 13" id="KW-1133">Transmembrane helix</keyword>
<evidence type="ECO:0000313" key="14">
    <source>
        <dbReference type="EMBL" id="OIQ96817.1"/>
    </source>
</evidence>
<dbReference type="EMBL" id="MLJW01000142">
    <property type="protein sequence ID" value="OIQ96817.1"/>
    <property type="molecule type" value="Genomic_DNA"/>
</dbReference>
<feature type="transmembrane region" description="Helical" evidence="13">
    <location>
        <begin position="37"/>
        <end position="55"/>
    </location>
</feature>
<keyword evidence="4" id="KW-0813">Transport</keyword>
<dbReference type="Gene3D" id="3.40.1690.10">
    <property type="entry name" value="secretion proteins EscU"/>
    <property type="match status" value="1"/>
</dbReference>
<sequence>MADDSAQDKELPASLKRKQQAREKGQVPRSRDLTSSLLLAGVAVAVFYGGSWVYTQSRTMLQTGLTIPAPAAHDVSQMLAFAGHVALLGLMVLLPFLLLNFLSSAVGGLALGGWVFSGQALAPDFSRLDPVAGVQRMFSITGLGELGKAVIKALVIGGLAVLVLWTQRGPLLQLLQIEPDLVPAQLAMLCAQSFFWLALATFLIAALDVPWQLFQINSKLKMSRQDMQDEMRESEGNPQIKQRIRTLQRERARKRMMAAVPKADVVVTNPTHYAVALGYSQGKNRAPVVLALGADQVAARIRELAREHGVPVIEAPPLARALFRYAELEREIPVALYNAVALLLAYVYQLRALPQSAELPQDWAIPPELDTSADAAMPLH</sequence>
<keyword evidence="6 13" id="KW-0812">Transmembrane</keyword>
<dbReference type="PANTHER" id="PTHR30531:SF12">
    <property type="entry name" value="FLAGELLAR BIOSYNTHETIC PROTEIN FLHB"/>
    <property type="match status" value="1"/>
</dbReference>
<dbReference type="SUPFAM" id="SSF160544">
    <property type="entry name" value="EscU C-terminal domain-like"/>
    <property type="match status" value="1"/>
</dbReference>
<keyword evidence="7" id="KW-1005">Bacterial flagellum biogenesis</keyword>
<proteinExistence type="inferred from homology"/>
<dbReference type="InterPro" id="IPR006135">
    <property type="entry name" value="T3SS_substrate_exporter"/>
</dbReference>
<evidence type="ECO:0000256" key="10">
    <source>
        <dbReference type="ARBA" id="ARBA00023136"/>
    </source>
</evidence>
<keyword evidence="8" id="KW-0653">Protein transport</keyword>
<dbReference type="GO" id="GO:0005886">
    <property type="term" value="C:plasma membrane"/>
    <property type="evidence" value="ECO:0007669"/>
    <property type="project" value="UniProtKB-SubCell"/>
</dbReference>
<evidence type="ECO:0000256" key="5">
    <source>
        <dbReference type="ARBA" id="ARBA00022475"/>
    </source>
</evidence>
<evidence type="ECO:0000256" key="2">
    <source>
        <dbReference type="ARBA" id="ARBA00010690"/>
    </source>
</evidence>
<evidence type="ECO:0000256" key="1">
    <source>
        <dbReference type="ARBA" id="ARBA00004651"/>
    </source>
</evidence>
<comment type="caution">
    <text evidence="14">The sequence shown here is derived from an EMBL/GenBank/DDBJ whole genome shotgun (WGS) entry which is preliminary data.</text>
</comment>
<comment type="subcellular location">
    <subcellularLocation>
        <location evidence="1">Cell membrane</location>
        <topology evidence="1">Multi-pass membrane protein</topology>
    </subcellularLocation>
</comment>
<feature type="transmembrane region" description="Helical" evidence="13">
    <location>
        <begin position="186"/>
        <end position="214"/>
    </location>
</feature>
<dbReference type="PANTHER" id="PTHR30531">
    <property type="entry name" value="FLAGELLAR BIOSYNTHETIC PROTEIN FLHB"/>
    <property type="match status" value="1"/>
</dbReference>
<accession>A0A1J5RM62</accession>
<dbReference type="InterPro" id="IPR006136">
    <property type="entry name" value="FlhB"/>
</dbReference>
<keyword evidence="11" id="KW-1006">Bacterial flagellum protein export</keyword>
<dbReference type="Pfam" id="PF01312">
    <property type="entry name" value="Bac_export_2"/>
    <property type="match status" value="1"/>
</dbReference>
<evidence type="ECO:0000256" key="4">
    <source>
        <dbReference type="ARBA" id="ARBA00022448"/>
    </source>
</evidence>
<protein>
    <recommendedName>
        <fullName evidence="3">Flagellar biosynthetic protein FlhB</fullName>
    </recommendedName>
</protein>
<feature type="transmembrane region" description="Helical" evidence="13">
    <location>
        <begin position="75"/>
        <end position="99"/>
    </location>
</feature>
<feature type="compositionally biased region" description="Basic and acidic residues" evidence="12">
    <location>
        <begin position="20"/>
        <end position="29"/>
    </location>
</feature>
<feature type="transmembrane region" description="Helical" evidence="13">
    <location>
        <begin position="146"/>
        <end position="166"/>
    </location>
</feature>
<comment type="similarity">
    <text evidence="2">Belongs to the type III secretion exporter family.</text>
</comment>
<dbReference type="GO" id="GO:0009306">
    <property type="term" value="P:protein secretion"/>
    <property type="evidence" value="ECO:0007669"/>
    <property type="project" value="InterPro"/>
</dbReference>
<evidence type="ECO:0000256" key="6">
    <source>
        <dbReference type="ARBA" id="ARBA00022692"/>
    </source>
</evidence>
<organism evidence="14">
    <name type="scientific">mine drainage metagenome</name>
    <dbReference type="NCBI Taxonomy" id="410659"/>
    <lineage>
        <taxon>unclassified sequences</taxon>
        <taxon>metagenomes</taxon>
        <taxon>ecological metagenomes</taxon>
    </lineage>
</organism>
<evidence type="ECO:0000256" key="7">
    <source>
        <dbReference type="ARBA" id="ARBA00022795"/>
    </source>
</evidence>
<evidence type="ECO:0000256" key="9">
    <source>
        <dbReference type="ARBA" id="ARBA00022989"/>
    </source>
</evidence>
<feature type="region of interest" description="Disordered" evidence="12">
    <location>
        <begin position="1"/>
        <end position="29"/>
    </location>
</feature>
<keyword evidence="14" id="KW-0969">Cilium</keyword>
<evidence type="ECO:0000256" key="8">
    <source>
        <dbReference type="ARBA" id="ARBA00022927"/>
    </source>
</evidence>
<evidence type="ECO:0000256" key="11">
    <source>
        <dbReference type="ARBA" id="ARBA00023225"/>
    </source>
</evidence>
<evidence type="ECO:0000256" key="13">
    <source>
        <dbReference type="SAM" id="Phobius"/>
    </source>
</evidence>
<evidence type="ECO:0000256" key="12">
    <source>
        <dbReference type="SAM" id="MobiDB-lite"/>
    </source>
</evidence>